<name>A0ABR3ZHM6_9PEZI</name>
<feature type="compositionally biased region" description="Low complexity" evidence="1">
    <location>
        <begin position="280"/>
        <end position="295"/>
    </location>
</feature>
<protein>
    <submittedName>
        <fullName evidence="2">Uncharacterized protein</fullName>
    </submittedName>
</protein>
<keyword evidence="3" id="KW-1185">Reference proteome</keyword>
<evidence type="ECO:0000313" key="3">
    <source>
        <dbReference type="Proteomes" id="UP001583186"/>
    </source>
</evidence>
<feature type="region of interest" description="Disordered" evidence="1">
    <location>
        <begin position="266"/>
        <end position="295"/>
    </location>
</feature>
<accession>A0ABR3ZHM6</accession>
<proteinExistence type="predicted"/>
<evidence type="ECO:0000256" key="1">
    <source>
        <dbReference type="SAM" id="MobiDB-lite"/>
    </source>
</evidence>
<organism evidence="2 3">
    <name type="scientific">Sporothrix stenoceras</name>
    <dbReference type="NCBI Taxonomy" id="5173"/>
    <lineage>
        <taxon>Eukaryota</taxon>
        <taxon>Fungi</taxon>
        <taxon>Dikarya</taxon>
        <taxon>Ascomycota</taxon>
        <taxon>Pezizomycotina</taxon>
        <taxon>Sordariomycetes</taxon>
        <taxon>Sordariomycetidae</taxon>
        <taxon>Ophiostomatales</taxon>
        <taxon>Ophiostomataceae</taxon>
        <taxon>Sporothrix</taxon>
    </lineage>
</organism>
<comment type="caution">
    <text evidence="2">The sequence shown here is derived from an EMBL/GenBank/DDBJ whole genome shotgun (WGS) entry which is preliminary data.</text>
</comment>
<evidence type="ECO:0000313" key="2">
    <source>
        <dbReference type="EMBL" id="KAL1900220.1"/>
    </source>
</evidence>
<feature type="non-terminal residue" evidence="2">
    <location>
        <position position="1"/>
    </location>
</feature>
<gene>
    <name evidence="2" type="ORF">Sste5346_002530</name>
</gene>
<dbReference type="EMBL" id="JAWCUI010000010">
    <property type="protein sequence ID" value="KAL1900220.1"/>
    <property type="molecule type" value="Genomic_DNA"/>
</dbReference>
<sequence length="295" mass="33070">LSGALNSSRQNYEDLISEQQDILGDLQSRVELDMSSNSQEYGINDLTVSLNSDPGSDKFHAAFSGYINKSDQEFLQTFDEAESASRDLICSQERQVARIREACVRLNVLPNNISFEKNRIAFGDSNESDDEGIVLDILASHLHPNSSPVTTSFPILVTNPLIVAAQYPLPPKEALRSIVDLPEDNPRRRLLFDDYIKEYGIISSLSRAQFDNKADFVNRWLLQSLRMSPLSALQLYATFSTILRVINVTQWQKDVIHFWTRDGTNEPEQFFEGPVTEPLSSSSATSSSSADNRQG</sequence>
<dbReference type="Proteomes" id="UP001583186">
    <property type="component" value="Unassembled WGS sequence"/>
</dbReference>
<reference evidence="2 3" key="1">
    <citation type="journal article" date="2024" name="IMA Fungus">
        <title>IMA Genome - F19 : A genome assembly and annotation guide to empower mycologists, including annotated draft genome sequences of Ceratocystis pirilliformis, Diaporthe australafricana, Fusarium ophioides, Paecilomyces lecythidis, and Sporothrix stenoceras.</title>
        <authorList>
            <person name="Aylward J."/>
            <person name="Wilson A.M."/>
            <person name="Visagie C.M."/>
            <person name="Spraker J."/>
            <person name="Barnes I."/>
            <person name="Buitendag C."/>
            <person name="Ceriani C."/>
            <person name="Del Mar Angel L."/>
            <person name="du Plessis D."/>
            <person name="Fuchs T."/>
            <person name="Gasser K."/>
            <person name="Kramer D."/>
            <person name="Li W."/>
            <person name="Munsamy K."/>
            <person name="Piso A."/>
            <person name="Price J.L."/>
            <person name="Sonnekus B."/>
            <person name="Thomas C."/>
            <person name="van der Nest A."/>
            <person name="van Dijk A."/>
            <person name="van Heerden A."/>
            <person name="van Vuuren N."/>
            <person name="Yilmaz N."/>
            <person name="Duong T.A."/>
            <person name="van der Merwe N.A."/>
            <person name="Wingfield M.J."/>
            <person name="Wingfield B.D."/>
        </authorList>
    </citation>
    <scope>NUCLEOTIDE SEQUENCE [LARGE SCALE GENOMIC DNA]</scope>
    <source>
        <strain evidence="2 3">CMW 5346</strain>
    </source>
</reference>